<feature type="non-terminal residue" evidence="1">
    <location>
        <position position="128"/>
    </location>
</feature>
<protein>
    <submittedName>
        <fullName evidence="1">Phosphatidylserine decarboxylase proenzyme</fullName>
    </submittedName>
</protein>
<reference evidence="1" key="2">
    <citation type="submission" date="2014-07" db="EMBL/GenBank/DDBJ databases">
        <authorList>
            <person name="Hull J."/>
        </authorList>
    </citation>
    <scope>NUCLEOTIDE SEQUENCE</scope>
</reference>
<dbReference type="AlphaFoldDB" id="A0A0A9YGM1"/>
<gene>
    <name evidence="1" type="primary">psd_3</name>
    <name evidence="1" type="ORF">CM83_103376</name>
</gene>
<feature type="non-terminal residue" evidence="1">
    <location>
        <position position="1"/>
    </location>
</feature>
<accession>A0A0A9YGM1</accession>
<sequence length="128" mass="13727">GIGQTAFDGAKGVAYCTIRPRDAHGTQLHSEAIVVPNITSHLPTSRVPNTFIRSCTGFQLADPQFWKPGPIEFLLGADLFAVVWNGTSTPLGSSQARLFSTLFGEVVLGRVGETDNVTTNTFFSIDKA</sequence>
<proteinExistence type="predicted"/>
<reference evidence="1" key="1">
    <citation type="journal article" date="2014" name="PLoS ONE">
        <title>Transcriptome-Based Identification of ABC Transporters in the Western Tarnished Plant Bug Lygus hesperus.</title>
        <authorList>
            <person name="Hull J.J."/>
            <person name="Chaney K."/>
            <person name="Geib S.M."/>
            <person name="Fabrick J.A."/>
            <person name="Brent C.S."/>
            <person name="Walsh D."/>
            <person name="Lavine L.C."/>
        </authorList>
    </citation>
    <scope>NUCLEOTIDE SEQUENCE</scope>
</reference>
<dbReference type="EMBL" id="GBHO01014969">
    <property type="protein sequence ID" value="JAG28635.1"/>
    <property type="molecule type" value="Transcribed_RNA"/>
</dbReference>
<name>A0A0A9YGM1_LYGHE</name>
<organism evidence="1">
    <name type="scientific">Lygus hesperus</name>
    <name type="common">Western plant bug</name>
    <dbReference type="NCBI Taxonomy" id="30085"/>
    <lineage>
        <taxon>Eukaryota</taxon>
        <taxon>Metazoa</taxon>
        <taxon>Ecdysozoa</taxon>
        <taxon>Arthropoda</taxon>
        <taxon>Hexapoda</taxon>
        <taxon>Insecta</taxon>
        <taxon>Pterygota</taxon>
        <taxon>Neoptera</taxon>
        <taxon>Paraneoptera</taxon>
        <taxon>Hemiptera</taxon>
        <taxon>Heteroptera</taxon>
        <taxon>Panheteroptera</taxon>
        <taxon>Cimicomorpha</taxon>
        <taxon>Miridae</taxon>
        <taxon>Mirini</taxon>
        <taxon>Lygus</taxon>
    </lineage>
</organism>
<evidence type="ECO:0000313" key="1">
    <source>
        <dbReference type="EMBL" id="JAG28635.1"/>
    </source>
</evidence>